<dbReference type="GO" id="GO:0006289">
    <property type="term" value="P:nucleotide-excision repair"/>
    <property type="evidence" value="ECO:0007669"/>
    <property type="project" value="TreeGrafter"/>
</dbReference>
<dbReference type="GO" id="GO:0033314">
    <property type="term" value="P:mitotic DNA replication checkpoint signaling"/>
    <property type="evidence" value="ECO:0007669"/>
    <property type="project" value="TreeGrafter"/>
</dbReference>
<keyword evidence="5" id="KW-1185">Reference proteome</keyword>
<dbReference type="RefSeq" id="XP_030765113.1">
    <property type="nucleotide sequence ID" value="XM_030909253.1"/>
</dbReference>
<dbReference type="Pfam" id="PF04005">
    <property type="entry name" value="Hus1"/>
    <property type="match status" value="1"/>
</dbReference>
<dbReference type="Proteomes" id="UP000504635">
    <property type="component" value="Unplaced"/>
</dbReference>
<evidence type="ECO:0000256" key="3">
    <source>
        <dbReference type="ARBA" id="ARBA00023242"/>
    </source>
</evidence>
<evidence type="ECO:0000256" key="4">
    <source>
        <dbReference type="PIRNR" id="PIRNR011312"/>
    </source>
</evidence>
<proteinExistence type="inferred from homology"/>
<accession>A0A6J2YP31</accession>
<sequence length="287" mass="32620">MQFRALIVDNAAMKDFLNVVLSLSKFSKTCVLRLTSTKIYFIVSEEENGPRQPLVWCELPINYYFREYNIVGVSSSYNEIYLELSTVLLARSCTVIKQDIISFKIKLTHKETPCLTLEMEMAAGDIATRQCVHDIPVEVISRKYWESYEEPHFTDFHVSIQMPNLKSVRNIVERMKSMSHTLTVSANKDGKLNLSINTSTVKLAAHFPNLNVNSFVEGNVTNCSNEEIKSNSVSSTIDIKKFIMFLSGMQLNNCQAVCNIVQGKMVKLYMEQPGALLLQIFLTEMTI</sequence>
<dbReference type="AlphaFoldDB" id="A0A6J2YP31"/>
<dbReference type="RefSeq" id="XP_030765112.1">
    <property type="nucleotide sequence ID" value="XM_030909252.1"/>
</dbReference>
<comment type="subcellular location">
    <subcellularLocation>
        <location evidence="1">Nucleus</location>
    </subcellularLocation>
</comment>
<dbReference type="InterPro" id="IPR007150">
    <property type="entry name" value="HUS1/Mec3"/>
</dbReference>
<dbReference type="KEGG" id="soy:115889300"/>
<organism evidence="5 6">
    <name type="scientific">Sitophilus oryzae</name>
    <name type="common">Rice weevil</name>
    <name type="synonym">Curculio oryzae</name>
    <dbReference type="NCBI Taxonomy" id="7048"/>
    <lineage>
        <taxon>Eukaryota</taxon>
        <taxon>Metazoa</taxon>
        <taxon>Ecdysozoa</taxon>
        <taxon>Arthropoda</taxon>
        <taxon>Hexapoda</taxon>
        <taxon>Insecta</taxon>
        <taxon>Pterygota</taxon>
        <taxon>Neoptera</taxon>
        <taxon>Endopterygota</taxon>
        <taxon>Coleoptera</taxon>
        <taxon>Polyphaga</taxon>
        <taxon>Cucujiformia</taxon>
        <taxon>Curculionidae</taxon>
        <taxon>Dryophthorinae</taxon>
        <taxon>Sitophilus</taxon>
    </lineage>
</organism>
<dbReference type="PANTHER" id="PTHR12900">
    <property type="entry name" value="MITOTIC AND DNA DAMAGE CHECKPOINT PROTEIN HUS1"/>
    <property type="match status" value="1"/>
</dbReference>
<dbReference type="CTD" id="40598"/>
<dbReference type="InterPro" id="IPR016580">
    <property type="entry name" value="HUS1"/>
</dbReference>
<evidence type="ECO:0000256" key="2">
    <source>
        <dbReference type="ARBA" id="ARBA00005563"/>
    </source>
</evidence>
<evidence type="ECO:0000256" key="1">
    <source>
        <dbReference type="ARBA" id="ARBA00004123"/>
    </source>
</evidence>
<protein>
    <recommendedName>
        <fullName evidence="4">Checkpoint protein</fullName>
    </recommendedName>
</protein>
<dbReference type="GO" id="GO:0031573">
    <property type="term" value="P:mitotic intra-S DNA damage checkpoint signaling"/>
    <property type="evidence" value="ECO:0007669"/>
    <property type="project" value="TreeGrafter"/>
</dbReference>
<evidence type="ECO:0000313" key="6">
    <source>
        <dbReference type="RefSeq" id="XP_030765112.1"/>
    </source>
</evidence>
<comment type="similarity">
    <text evidence="2 4">Belongs to the HUS1 family.</text>
</comment>
<dbReference type="GO" id="GO:0005730">
    <property type="term" value="C:nucleolus"/>
    <property type="evidence" value="ECO:0007669"/>
    <property type="project" value="InterPro"/>
</dbReference>
<dbReference type="GO" id="GO:0044778">
    <property type="term" value="P:meiotic DNA integrity checkpoint signaling"/>
    <property type="evidence" value="ECO:0007669"/>
    <property type="project" value="TreeGrafter"/>
</dbReference>
<name>A0A6J2YP31_SITOR</name>
<dbReference type="OrthoDB" id="10063861at2759"/>
<dbReference type="GO" id="GO:0000723">
    <property type="term" value="P:telomere maintenance"/>
    <property type="evidence" value="ECO:0007669"/>
    <property type="project" value="TreeGrafter"/>
</dbReference>
<gene>
    <name evidence="6 7" type="primary">LOC115889300</name>
</gene>
<dbReference type="Gene3D" id="3.70.10.10">
    <property type="match status" value="1"/>
</dbReference>
<keyword evidence="3" id="KW-0539">Nucleus</keyword>
<dbReference type="GO" id="GO:0030896">
    <property type="term" value="C:checkpoint clamp complex"/>
    <property type="evidence" value="ECO:0007669"/>
    <property type="project" value="InterPro"/>
</dbReference>
<reference evidence="6 7" key="1">
    <citation type="submission" date="2025-04" db="UniProtKB">
        <authorList>
            <consortium name="RefSeq"/>
        </authorList>
    </citation>
    <scope>IDENTIFICATION</scope>
    <source>
        <tissue evidence="6 7">Gonads</tissue>
    </source>
</reference>
<dbReference type="GO" id="GO:0035861">
    <property type="term" value="C:site of double-strand break"/>
    <property type="evidence" value="ECO:0007669"/>
    <property type="project" value="TreeGrafter"/>
</dbReference>
<evidence type="ECO:0000313" key="7">
    <source>
        <dbReference type="RefSeq" id="XP_030765113.1"/>
    </source>
</evidence>
<evidence type="ECO:0000313" key="5">
    <source>
        <dbReference type="Proteomes" id="UP000504635"/>
    </source>
</evidence>
<dbReference type="PIRSF" id="PIRSF011312">
    <property type="entry name" value="Cell_cycle_HUS1"/>
    <property type="match status" value="1"/>
</dbReference>
<dbReference type="GeneID" id="115889300"/>
<dbReference type="PANTHER" id="PTHR12900:SF0">
    <property type="entry name" value="CHECKPOINT PROTEIN"/>
    <property type="match status" value="1"/>
</dbReference>
<dbReference type="GO" id="GO:0000724">
    <property type="term" value="P:double-strand break repair via homologous recombination"/>
    <property type="evidence" value="ECO:0007669"/>
    <property type="project" value="TreeGrafter"/>
</dbReference>